<organism evidence="1 2">
    <name type="scientific">Takifugu flavidus</name>
    <name type="common">sansaifugu</name>
    <dbReference type="NCBI Taxonomy" id="433684"/>
    <lineage>
        <taxon>Eukaryota</taxon>
        <taxon>Metazoa</taxon>
        <taxon>Chordata</taxon>
        <taxon>Craniata</taxon>
        <taxon>Vertebrata</taxon>
        <taxon>Euteleostomi</taxon>
        <taxon>Actinopterygii</taxon>
        <taxon>Neopterygii</taxon>
        <taxon>Teleostei</taxon>
        <taxon>Neoteleostei</taxon>
        <taxon>Acanthomorphata</taxon>
        <taxon>Eupercaria</taxon>
        <taxon>Tetraodontiformes</taxon>
        <taxon>Tetradontoidea</taxon>
        <taxon>Tetraodontidae</taxon>
        <taxon>Takifugu</taxon>
    </lineage>
</organism>
<sequence length="241" mass="27780">MPEPPQLTPFDTEKQRFDSELLPDVQASHLISKAERGHPAEETHFSRLYLQSRSFVNHPTLMAIDRLSDRITADAALIRLSISRSILPSLVNKIARYLNSSTWGRTSSPTPRRHSTFFQARTILTWRCCASLHLLEVPVQWHQKNYVIRKKQRRDPPPTKLDTLHSRLCLEILSIKVMNRTGDKGQPWRSPTLTGNESDLQPAIRTKLLLFWYRDWTALIKGPSTLNSRSTPHRMLLGTRS</sequence>
<protein>
    <submittedName>
        <fullName evidence="1">Uncharacterized protein</fullName>
    </submittedName>
</protein>
<dbReference type="Proteomes" id="UP000324091">
    <property type="component" value="Chromosome 1"/>
</dbReference>
<name>A0A5C6PMS4_9TELE</name>
<dbReference type="EMBL" id="RHFK02000001">
    <property type="protein sequence ID" value="TWW80239.1"/>
    <property type="molecule type" value="Genomic_DNA"/>
</dbReference>
<comment type="caution">
    <text evidence="1">The sequence shown here is derived from an EMBL/GenBank/DDBJ whole genome shotgun (WGS) entry which is preliminary data.</text>
</comment>
<reference evidence="1 2" key="1">
    <citation type="submission" date="2019-04" db="EMBL/GenBank/DDBJ databases">
        <title>Chromosome genome assembly for Takifugu flavidus.</title>
        <authorList>
            <person name="Xiao S."/>
        </authorList>
    </citation>
    <scope>NUCLEOTIDE SEQUENCE [LARGE SCALE GENOMIC DNA]</scope>
    <source>
        <strain evidence="1">HTHZ2018</strain>
        <tissue evidence="1">Muscle</tissue>
    </source>
</reference>
<gene>
    <name evidence="1" type="ORF">D4764_01G0000540</name>
</gene>
<evidence type="ECO:0000313" key="1">
    <source>
        <dbReference type="EMBL" id="TWW80239.1"/>
    </source>
</evidence>
<evidence type="ECO:0000313" key="2">
    <source>
        <dbReference type="Proteomes" id="UP000324091"/>
    </source>
</evidence>
<keyword evidence="2" id="KW-1185">Reference proteome</keyword>
<accession>A0A5C6PMS4</accession>
<dbReference type="AlphaFoldDB" id="A0A5C6PMS4"/>
<proteinExistence type="predicted"/>